<keyword evidence="2" id="KW-0472">Membrane</keyword>
<reference evidence="5" key="1">
    <citation type="submission" date="2017-02" db="UniProtKB">
        <authorList>
            <consortium name="WormBaseParasite"/>
        </authorList>
    </citation>
    <scope>IDENTIFICATION</scope>
</reference>
<organism evidence="5">
    <name type="scientific">Enterobius vermicularis</name>
    <name type="common">Human pinworm</name>
    <dbReference type="NCBI Taxonomy" id="51028"/>
    <lineage>
        <taxon>Eukaryota</taxon>
        <taxon>Metazoa</taxon>
        <taxon>Ecdysozoa</taxon>
        <taxon>Nematoda</taxon>
        <taxon>Chromadorea</taxon>
        <taxon>Rhabditida</taxon>
        <taxon>Spirurina</taxon>
        <taxon>Oxyuridomorpha</taxon>
        <taxon>Oxyuroidea</taxon>
        <taxon>Oxyuridae</taxon>
        <taxon>Enterobius</taxon>
    </lineage>
</organism>
<reference evidence="3 4" key="2">
    <citation type="submission" date="2018-10" db="EMBL/GenBank/DDBJ databases">
        <authorList>
            <consortium name="Pathogen Informatics"/>
        </authorList>
    </citation>
    <scope>NUCLEOTIDE SEQUENCE [LARGE SCALE GENOMIC DNA]</scope>
</reference>
<feature type="compositionally biased region" description="Basic and acidic residues" evidence="1">
    <location>
        <begin position="334"/>
        <end position="343"/>
    </location>
</feature>
<dbReference type="EMBL" id="UXUI01011409">
    <property type="protein sequence ID" value="VDD96219.1"/>
    <property type="molecule type" value="Genomic_DNA"/>
</dbReference>
<feature type="compositionally biased region" description="Basic and acidic residues" evidence="1">
    <location>
        <begin position="266"/>
        <end position="321"/>
    </location>
</feature>
<dbReference type="WBParaSite" id="EVEC_0001168401-mRNA-1">
    <property type="protein sequence ID" value="EVEC_0001168401-mRNA-1"/>
    <property type="gene ID" value="EVEC_0001168401"/>
</dbReference>
<sequence length="497" mass="56041">MASGAPKVPIVQQNGTPINLTTPGPQLRPQFRRQGSSFGGAGYVSPMAVMTMPTKVDYSVTKGGVRLWAVLFVFIFLCSSLYALFSTKELAELASVVEDIEEDLNIDLGEDANEDTDTPYEKKSNLGGAASSRGTSAGATGGAADVDVEDVEDEDEEEEELLAKLKAKAEERTKKYKKEKEEIPAEASRPEEKPSKVLDEEDTDKEAKQRGKRKKKSNTEVTEEQQPEVDGEKEPKEKSEQIEKKQLKKEKPKRKAAPPPCDENEKEPSSDAKLVRKDARKPKESSSADIQQKEQEKSAVSEDEGKKGVEGEKPEEQKKEKDEDEELEEDIEQDEQKQYGREKLKARKPQRFGSSTAAAKANQECRRKNCPAVDDGKPRKELLKHKSRKTSLGIKRFKPVGVDDDIEEEEEEDEEEEGDEELVEDRDGKPGTEGSEDTELPETNPELAATYERLQDRQAYKRHAITNREDDRYRSLLDRADNLVEKVRIRKRKPKRF</sequence>
<feature type="compositionally biased region" description="Basic and acidic residues" evidence="1">
    <location>
        <begin position="466"/>
        <end position="477"/>
    </location>
</feature>
<evidence type="ECO:0000256" key="1">
    <source>
        <dbReference type="SAM" id="MobiDB-lite"/>
    </source>
</evidence>
<feature type="transmembrane region" description="Helical" evidence="2">
    <location>
        <begin position="65"/>
        <end position="85"/>
    </location>
</feature>
<feature type="compositionally biased region" description="Basic and acidic residues" evidence="1">
    <location>
        <begin position="230"/>
        <end position="245"/>
    </location>
</feature>
<feature type="region of interest" description="Disordered" evidence="1">
    <location>
        <begin position="1"/>
        <end position="26"/>
    </location>
</feature>
<feature type="compositionally biased region" description="Acidic residues" evidence="1">
    <location>
        <begin position="107"/>
        <end position="118"/>
    </location>
</feature>
<feature type="compositionally biased region" description="Low complexity" evidence="1">
    <location>
        <begin position="127"/>
        <end position="145"/>
    </location>
</feature>
<feature type="compositionally biased region" description="Basic and acidic residues" evidence="1">
    <location>
        <begin position="161"/>
        <end position="198"/>
    </location>
</feature>
<dbReference type="GO" id="GO:0005783">
    <property type="term" value="C:endoplasmic reticulum"/>
    <property type="evidence" value="ECO:0007669"/>
    <property type="project" value="TreeGrafter"/>
</dbReference>
<dbReference type="InterPro" id="IPR039038">
    <property type="entry name" value="ASPH"/>
</dbReference>
<feature type="compositionally biased region" description="Acidic residues" evidence="1">
    <location>
        <begin position="402"/>
        <end position="424"/>
    </location>
</feature>
<dbReference type="Proteomes" id="UP000274131">
    <property type="component" value="Unassembled WGS sequence"/>
</dbReference>
<accession>A0A0N4VLC4</accession>
<feature type="compositionally biased region" description="Acidic residues" evidence="1">
    <location>
        <begin position="322"/>
        <end position="333"/>
    </location>
</feature>
<dbReference type="OrthoDB" id="5877797at2759"/>
<evidence type="ECO:0000313" key="4">
    <source>
        <dbReference type="Proteomes" id="UP000274131"/>
    </source>
</evidence>
<proteinExistence type="predicted"/>
<name>A0A0N4VLC4_ENTVE</name>
<feature type="compositionally biased region" description="Polar residues" evidence="1">
    <location>
        <begin position="11"/>
        <end position="24"/>
    </location>
</feature>
<dbReference type="PANTHER" id="PTHR12366">
    <property type="entry name" value="ASPARTYL/ASPARAGINYL BETA-HYDROXYLASE"/>
    <property type="match status" value="1"/>
</dbReference>
<dbReference type="GO" id="GO:0062101">
    <property type="term" value="F:peptidyl-aspartic acid 3-dioxygenase activity"/>
    <property type="evidence" value="ECO:0007669"/>
    <property type="project" value="InterPro"/>
</dbReference>
<feature type="compositionally biased region" description="Basic residues" evidence="1">
    <location>
        <begin position="246"/>
        <end position="256"/>
    </location>
</feature>
<keyword evidence="2" id="KW-1133">Transmembrane helix</keyword>
<dbReference type="AlphaFoldDB" id="A0A0N4VLC4"/>
<dbReference type="PANTHER" id="PTHR12366:SF29">
    <property type="entry name" value="ASPARTYL BETA-HYDROXYLASE, ISOFORM L"/>
    <property type="match status" value="1"/>
</dbReference>
<evidence type="ECO:0000313" key="3">
    <source>
        <dbReference type="EMBL" id="VDD96219.1"/>
    </source>
</evidence>
<evidence type="ECO:0000256" key="2">
    <source>
        <dbReference type="SAM" id="Phobius"/>
    </source>
</evidence>
<keyword evidence="4" id="KW-1185">Reference proteome</keyword>
<gene>
    <name evidence="3" type="ORF">EVEC_LOCUS10970</name>
</gene>
<dbReference type="STRING" id="51028.A0A0N4VLC4"/>
<protein>
    <submittedName>
        <fullName evidence="5">Transmembrane protein</fullName>
    </submittedName>
</protein>
<feature type="region of interest" description="Disordered" evidence="1">
    <location>
        <begin position="107"/>
        <end position="477"/>
    </location>
</feature>
<keyword evidence="2" id="KW-0812">Transmembrane</keyword>
<feature type="compositionally biased region" description="Acidic residues" evidence="1">
    <location>
        <begin position="146"/>
        <end position="160"/>
    </location>
</feature>
<evidence type="ECO:0000313" key="5">
    <source>
        <dbReference type="WBParaSite" id="EVEC_0001168401-mRNA-1"/>
    </source>
</evidence>